<dbReference type="eggNOG" id="COG2141">
    <property type="taxonomic scope" value="Bacteria"/>
</dbReference>
<dbReference type="RefSeq" id="WP_003876849.1">
    <property type="nucleotide sequence ID" value="NC_002944.2"/>
</dbReference>
<dbReference type="STRING" id="262316.MAP_3756c"/>
<keyword evidence="2" id="KW-0288">FMN</keyword>
<dbReference type="InterPro" id="IPR011251">
    <property type="entry name" value="Luciferase-like_dom"/>
</dbReference>
<evidence type="ECO:0000313" key="6">
    <source>
        <dbReference type="EMBL" id="AAS06306.1"/>
    </source>
</evidence>
<dbReference type="HOGENOM" id="CLU_027853_6_4_11"/>
<dbReference type="SMR" id="Q73TG2"/>
<dbReference type="PANTHER" id="PTHR42847:SF8">
    <property type="entry name" value="CONSERVED PROTEIN"/>
    <property type="match status" value="1"/>
</dbReference>
<keyword evidence="3" id="KW-0560">Oxidoreductase</keyword>
<dbReference type="PATRIC" id="fig|262316.17.peg.3999"/>
<dbReference type="Gene3D" id="3.20.20.30">
    <property type="entry name" value="Luciferase-like domain"/>
    <property type="match status" value="1"/>
</dbReference>
<evidence type="ECO:0000313" key="7">
    <source>
        <dbReference type="Proteomes" id="UP000000580"/>
    </source>
</evidence>
<dbReference type="GO" id="GO:0046306">
    <property type="term" value="P:alkanesulfonate catabolic process"/>
    <property type="evidence" value="ECO:0007669"/>
    <property type="project" value="TreeGrafter"/>
</dbReference>
<sequence>MISSVGVQIQPAGTPNYRTWRAAVIQAECMGADLIFGYDHFHEPVFDKATDAGPVLSPHQPEVNHFEGWSALASWGEIINRAQIGLLVTGVGYRNPDLLADMARTVDHISNGRLILGLGAGRYEKDYATYGYEFGTVASRMSLFDASLARIKYRLAQLKPPPLHPIPILIGSSGEKKTLPRVARHADIWHTFLPIEQFRIKSQLLDDLAQHNGRDGTAITRAVPWFDDKSADEYVAAGARVLIVQMRPTEQGYDFSQLIKLLTWPRQAVLRTKLTQPISRKAKADV</sequence>
<protein>
    <recommendedName>
        <fullName evidence="5">Luciferase-like domain-containing protein</fullName>
    </recommendedName>
</protein>
<evidence type="ECO:0000256" key="1">
    <source>
        <dbReference type="ARBA" id="ARBA00022630"/>
    </source>
</evidence>
<dbReference type="NCBIfam" id="TIGR03856">
    <property type="entry name" value="F420_MSMEG_2906"/>
    <property type="match status" value="1"/>
</dbReference>
<dbReference type="PANTHER" id="PTHR42847">
    <property type="entry name" value="ALKANESULFONATE MONOOXYGENASE"/>
    <property type="match status" value="1"/>
</dbReference>
<reference evidence="6 7" key="1">
    <citation type="journal article" date="2005" name="Proc. Natl. Acad. Sci. U.S.A.">
        <title>The complete genome sequence of Mycobacterium avium subspecies paratuberculosis.</title>
        <authorList>
            <person name="Li L."/>
            <person name="Bannantine J.P."/>
            <person name="Zhang Q."/>
            <person name="Amonsin A."/>
            <person name="May B.J."/>
            <person name="Alt D."/>
            <person name="Banerji N."/>
            <person name="Kanjilal S."/>
            <person name="Kapur V."/>
        </authorList>
    </citation>
    <scope>NUCLEOTIDE SEQUENCE [LARGE SCALE GENOMIC DNA]</scope>
    <source>
        <strain evidence="7">ATCC BAA-968 / K-10</strain>
    </source>
</reference>
<dbReference type="InterPro" id="IPR022480">
    <property type="entry name" value="F420_MSMEG2906"/>
</dbReference>
<organism evidence="6 7">
    <name type="scientific">Mycolicibacterium paratuberculosis (strain ATCC BAA-968 / K-10)</name>
    <name type="common">Mycobacterium paratuberculosis</name>
    <dbReference type="NCBI Taxonomy" id="262316"/>
    <lineage>
        <taxon>Bacteria</taxon>
        <taxon>Bacillati</taxon>
        <taxon>Actinomycetota</taxon>
        <taxon>Actinomycetes</taxon>
        <taxon>Mycobacteriales</taxon>
        <taxon>Mycobacteriaceae</taxon>
        <taxon>Mycobacterium</taxon>
        <taxon>Mycobacterium avium complex (MAC)</taxon>
    </lineage>
</organism>
<keyword evidence="4" id="KW-0503">Monooxygenase</keyword>
<dbReference type="EMBL" id="AE016958">
    <property type="protein sequence ID" value="AAS06306.1"/>
    <property type="molecule type" value="Genomic_DNA"/>
</dbReference>
<evidence type="ECO:0000256" key="4">
    <source>
        <dbReference type="ARBA" id="ARBA00023033"/>
    </source>
</evidence>
<proteinExistence type="predicted"/>
<accession>Q73TG2</accession>
<dbReference type="GO" id="GO:0008726">
    <property type="term" value="F:alkanesulfonate monooxygenase activity"/>
    <property type="evidence" value="ECO:0007669"/>
    <property type="project" value="TreeGrafter"/>
</dbReference>
<dbReference type="InterPro" id="IPR036661">
    <property type="entry name" value="Luciferase-like_sf"/>
</dbReference>
<dbReference type="KEGG" id="mpa:MAP_3756c"/>
<feature type="domain" description="Luciferase-like" evidence="5">
    <location>
        <begin position="15"/>
        <end position="223"/>
    </location>
</feature>
<dbReference type="AlphaFoldDB" id="Q73TG2"/>
<keyword evidence="7" id="KW-1185">Reference proteome</keyword>
<keyword evidence="1" id="KW-0285">Flavoprotein</keyword>
<gene>
    <name evidence="6" type="ordered locus">MAP_3756c</name>
</gene>
<dbReference type="Proteomes" id="UP000000580">
    <property type="component" value="Chromosome"/>
</dbReference>
<evidence type="ECO:0000259" key="5">
    <source>
        <dbReference type="Pfam" id="PF00296"/>
    </source>
</evidence>
<dbReference type="SUPFAM" id="SSF51679">
    <property type="entry name" value="Bacterial luciferase-like"/>
    <property type="match status" value="1"/>
</dbReference>
<name>Q73TG2_MYCPA</name>
<dbReference type="Pfam" id="PF00296">
    <property type="entry name" value="Bac_luciferase"/>
    <property type="match status" value="1"/>
</dbReference>
<evidence type="ECO:0000256" key="3">
    <source>
        <dbReference type="ARBA" id="ARBA00023002"/>
    </source>
</evidence>
<dbReference type="InterPro" id="IPR050172">
    <property type="entry name" value="SsuD_RutA_monooxygenase"/>
</dbReference>
<evidence type="ECO:0000256" key="2">
    <source>
        <dbReference type="ARBA" id="ARBA00022643"/>
    </source>
</evidence>